<comment type="caution">
    <text evidence="2">The sequence shown here is derived from an EMBL/GenBank/DDBJ whole genome shotgun (WGS) entry which is preliminary data.</text>
</comment>
<accession>A0A150GDH1</accession>
<dbReference type="AlphaFoldDB" id="A0A150GDH1"/>
<reference evidence="3" key="1">
    <citation type="journal article" date="2016" name="Nat. Commun.">
        <title>The Gonium pectorale genome demonstrates co-option of cell cycle regulation during the evolution of multicellularity.</title>
        <authorList>
            <person name="Hanschen E.R."/>
            <person name="Marriage T.N."/>
            <person name="Ferris P.J."/>
            <person name="Hamaji T."/>
            <person name="Toyoda A."/>
            <person name="Fujiyama A."/>
            <person name="Neme R."/>
            <person name="Noguchi H."/>
            <person name="Minakuchi Y."/>
            <person name="Suzuki M."/>
            <person name="Kawai-Toyooka H."/>
            <person name="Smith D.R."/>
            <person name="Sparks H."/>
            <person name="Anderson J."/>
            <person name="Bakaric R."/>
            <person name="Luria V."/>
            <person name="Karger A."/>
            <person name="Kirschner M.W."/>
            <person name="Durand P.M."/>
            <person name="Michod R.E."/>
            <person name="Nozaki H."/>
            <person name="Olson B.J."/>
        </authorList>
    </citation>
    <scope>NUCLEOTIDE SEQUENCE [LARGE SCALE GENOMIC DNA]</scope>
    <source>
        <strain evidence="3">NIES-2863</strain>
    </source>
</reference>
<feature type="compositionally biased region" description="Acidic residues" evidence="1">
    <location>
        <begin position="241"/>
        <end position="252"/>
    </location>
</feature>
<dbReference type="Proteomes" id="UP000075714">
    <property type="component" value="Unassembled WGS sequence"/>
</dbReference>
<feature type="compositionally biased region" description="Basic and acidic residues" evidence="1">
    <location>
        <begin position="212"/>
        <end position="240"/>
    </location>
</feature>
<evidence type="ECO:0000313" key="3">
    <source>
        <dbReference type="Proteomes" id="UP000075714"/>
    </source>
</evidence>
<feature type="compositionally biased region" description="Basic and acidic residues" evidence="1">
    <location>
        <begin position="292"/>
        <end position="308"/>
    </location>
</feature>
<feature type="compositionally biased region" description="Basic and acidic residues" evidence="1">
    <location>
        <begin position="270"/>
        <end position="280"/>
    </location>
</feature>
<feature type="compositionally biased region" description="Acidic residues" evidence="1">
    <location>
        <begin position="281"/>
        <end position="291"/>
    </location>
</feature>
<name>A0A150GDH1_GONPE</name>
<sequence>MATLTSRARACSSRKASFAPRVRLGRPPAASLYLTSGWEQVPCSSPWSGAPAPVRRGPVATRATIIEDAPSLPAAVPARPPLYLLHCHLPNTSGLVQNGTAPDAQMLKLRDELKTMEKVAKKAAWFSTVEASDGEHVLFVTDCAKQAKKYALQQLPGDAAQYTVELPGGRTVVVPLAEVAAALQMTSESDSEDEHEMGTKAGATAPEAACTVDEKAAKKQRKEEKRAAKMEKEKAMGMKEDDSEDESDDEEEMKAKMKEEKKAAKKEKKEKKDTEARKGEEESDSEDDEEETKDKKAAKKEMKLEAKTAGEQARVMEEDSDGSDEESSSSSGSSDEDADDCPTVVPMGATGEAQPAAPAQPMMMDEEESGSESESESESESGSEDDDMKAEGAAAPVDLPLVL</sequence>
<feature type="region of interest" description="Disordered" evidence="1">
    <location>
        <begin position="185"/>
        <end position="403"/>
    </location>
</feature>
<feature type="compositionally biased region" description="Acidic residues" evidence="1">
    <location>
        <begin position="318"/>
        <end position="327"/>
    </location>
</feature>
<keyword evidence="3" id="KW-1185">Reference proteome</keyword>
<dbReference type="EMBL" id="LSYV01000033">
    <property type="protein sequence ID" value="KXZ47901.1"/>
    <property type="molecule type" value="Genomic_DNA"/>
</dbReference>
<dbReference type="OrthoDB" id="550051at2759"/>
<feature type="compositionally biased region" description="Basic and acidic residues" evidence="1">
    <location>
        <begin position="253"/>
        <end position="262"/>
    </location>
</feature>
<feature type="compositionally biased region" description="Low complexity" evidence="1">
    <location>
        <begin position="353"/>
        <end position="363"/>
    </location>
</feature>
<proteinExistence type="predicted"/>
<gene>
    <name evidence="2" type="ORF">GPECTOR_32g514</name>
</gene>
<organism evidence="2 3">
    <name type="scientific">Gonium pectorale</name>
    <name type="common">Green alga</name>
    <dbReference type="NCBI Taxonomy" id="33097"/>
    <lineage>
        <taxon>Eukaryota</taxon>
        <taxon>Viridiplantae</taxon>
        <taxon>Chlorophyta</taxon>
        <taxon>core chlorophytes</taxon>
        <taxon>Chlorophyceae</taxon>
        <taxon>CS clade</taxon>
        <taxon>Chlamydomonadales</taxon>
        <taxon>Volvocaceae</taxon>
        <taxon>Gonium</taxon>
    </lineage>
</organism>
<evidence type="ECO:0000256" key="1">
    <source>
        <dbReference type="SAM" id="MobiDB-lite"/>
    </source>
</evidence>
<protein>
    <submittedName>
        <fullName evidence="2">Uncharacterized protein</fullName>
    </submittedName>
</protein>
<feature type="compositionally biased region" description="Acidic residues" evidence="1">
    <location>
        <begin position="364"/>
        <end position="388"/>
    </location>
</feature>
<evidence type="ECO:0000313" key="2">
    <source>
        <dbReference type="EMBL" id="KXZ47901.1"/>
    </source>
</evidence>